<dbReference type="Gene3D" id="2.40.37.10">
    <property type="entry name" value="Lyase, Ornithine Decarboxylase, Chain A, domain 1"/>
    <property type="match status" value="1"/>
</dbReference>
<dbReference type="PANTHER" id="PTHR30511:SF0">
    <property type="entry name" value="ALANINE RACEMASE, CATABOLIC-RELATED"/>
    <property type="match status" value="1"/>
</dbReference>
<dbReference type="KEGG" id="vcr:VC395_1431"/>
<dbReference type="GO" id="GO:0030632">
    <property type="term" value="P:D-alanine biosynthetic process"/>
    <property type="evidence" value="ECO:0007669"/>
    <property type="project" value="TreeGrafter"/>
</dbReference>
<evidence type="ECO:0000256" key="3">
    <source>
        <dbReference type="ARBA" id="ARBA00022729"/>
    </source>
</evidence>
<dbReference type="PANTHER" id="PTHR30511">
    <property type="entry name" value="ALANINE RACEMASE"/>
    <property type="match status" value="1"/>
</dbReference>
<gene>
    <name evidence="13" type="ordered locus">VC0395_A0930</name>
</gene>
<dbReference type="NCBIfam" id="TIGR00492">
    <property type="entry name" value="alr"/>
    <property type="match status" value="1"/>
</dbReference>
<dbReference type="GO" id="GO:0030170">
    <property type="term" value="F:pyridoxal phosphate binding"/>
    <property type="evidence" value="ECO:0007669"/>
    <property type="project" value="UniProtKB-UniRule"/>
</dbReference>
<evidence type="ECO:0000256" key="7">
    <source>
        <dbReference type="ARBA" id="ARBA00023235"/>
    </source>
</evidence>
<dbReference type="Pfam" id="PF00842">
    <property type="entry name" value="Ala_racemase_C"/>
    <property type="match status" value="1"/>
</dbReference>
<evidence type="ECO:0000259" key="12">
    <source>
        <dbReference type="SMART" id="SM01005"/>
    </source>
</evidence>
<feature type="binding site" evidence="9 11">
    <location>
        <position position="368"/>
    </location>
    <ligand>
        <name>substrate</name>
    </ligand>
</feature>
<accession>A0A0H3AIT7</accession>
<dbReference type="Pfam" id="PF01168">
    <property type="entry name" value="Ala_racemase_N"/>
    <property type="match status" value="1"/>
</dbReference>
<dbReference type="PATRIC" id="fig|345073.21.peg.1389"/>
<comment type="subcellular location">
    <subcellularLocation>
        <location evidence="2 9">Periplasm</location>
    </subcellularLocation>
</comment>
<dbReference type="PRINTS" id="PR00992">
    <property type="entry name" value="ALARACEMASE"/>
</dbReference>
<feature type="active site" description="Proton acceptor" evidence="9">
    <location>
        <position position="320"/>
    </location>
</feature>
<feature type="binding site" evidence="9 11">
    <location>
        <position position="194"/>
    </location>
    <ligand>
        <name>substrate</name>
    </ligand>
</feature>
<comment type="similarity">
    <text evidence="8 9">Belongs to the alanine racemase family. Bsr subfamily.</text>
</comment>
<keyword evidence="6 9" id="KW-1015">Disulfide bond</keyword>
<feature type="active site" description="Proton acceptor" evidence="9">
    <location>
        <position position="95"/>
    </location>
</feature>
<dbReference type="PROSITE" id="PS00395">
    <property type="entry name" value="ALANINE_RACEMASE"/>
    <property type="match status" value="1"/>
</dbReference>
<evidence type="ECO:0000256" key="2">
    <source>
        <dbReference type="ARBA" id="ARBA00004418"/>
    </source>
</evidence>
<feature type="domain" description="Alanine racemase C-terminal" evidence="12">
    <location>
        <begin position="299"/>
        <end position="427"/>
    </location>
</feature>
<keyword evidence="3 9" id="KW-0732">Signal</keyword>
<comment type="catalytic activity">
    <reaction evidence="9">
        <text>L-arginine = D-arginine</text>
        <dbReference type="Rhea" id="RHEA:18069"/>
        <dbReference type="ChEBI" id="CHEBI:32682"/>
        <dbReference type="ChEBI" id="CHEBI:32689"/>
    </reaction>
</comment>
<dbReference type="EMBL" id="CP000627">
    <property type="protein sequence ID" value="ABQ20402.1"/>
    <property type="molecule type" value="Genomic_DNA"/>
</dbReference>
<evidence type="ECO:0000256" key="10">
    <source>
        <dbReference type="PIRSR" id="PIRSR600821-50"/>
    </source>
</evidence>
<dbReference type="InterPro" id="IPR011079">
    <property type="entry name" value="Ala_racemase_C"/>
</dbReference>
<name>A0A0H3AIT7_VIBC3</name>
<dbReference type="eggNOG" id="COG0787">
    <property type="taxonomic scope" value="Bacteria"/>
</dbReference>
<dbReference type="InterPro" id="IPR029066">
    <property type="entry name" value="PLP-binding_barrel"/>
</dbReference>
<evidence type="ECO:0000256" key="5">
    <source>
        <dbReference type="ARBA" id="ARBA00022898"/>
    </source>
</evidence>
<proteinExistence type="inferred from homology"/>
<dbReference type="KEGG" id="vco:VC0395_A0930"/>
<dbReference type="SMART" id="SM01005">
    <property type="entry name" value="Ala_racemase_C"/>
    <property type="match status" value="1"/>
</dbReference>
<comment type="catalytic activity">
    <reaction evidence="9">
        <text>L-lysine = D-lysine</text>
        <dbReference type="Rhea" id="RHEA:22864"/>
        <dbReference type="ChEBI" id="CHEBI:32551"/>
        <dbReference type="ChEBI" id="CHEBI:32557"/>
    </reaction>
</comment>
<dbReference type="SUPFAM" id="SSF50621">
    <property type="entry name" value="Alanine racemase C-terminal domain-like"/>
    <property type="match status" value="1"/>
</dbReference>
<comment type="cofactor">
    <cofactor evidence="1 9 10">
        <name>pyridoxal 5'-phosphate</name>
        <dbReference type="ChEBI" id="CHEBI:597326"/>
    </cofactor>
</comment>
<dbReference type="Gene3D" id="3.20.20.10">
    <property type="entry name" value="Alanine racemase"/>
    <property type="match status" value="1"/>
</dbReference>
<dbReference type="HAMAP" id="MF_02212">
    <property type="entry name" value="Bsr_racemase"/>
    <property type="match status" value="1"/>
</dbReference>
<evidence type="ECO:0000313" key="13">
    <source>
        <dbReference type="EMBL" id="ABQ20402.1"/>
    </source>
</evidence>
<protein>
    <recommendedName>
        <fullName evidence="9">Broad specificity amino-acid racemase</fullName>
        <ecNumber evidence="9">5.1.1.10</ecNumber>
    </recommendedName>
</protein>
<evidence type="ECO:0000313" key="14">
    <source>
        <dbReference type="Proteomes" id="UP000000249"/>
    </source>
</evidence>
<keyword evidence="4 9" id="KW-0574">Periplasm</keyword>
<comment type="function">
    <text evidence="9">Amino-acid racemase able to utilize a broad range of substrates.</text>
</comment>
<evidence type="ECO:0000256" key="9">
    <source>
        <dbReference type="HAMAP-Rule" id="MF_02212"/>
    </source>
</evidence>
<feature type="modified residue" description="N6-(pyridoxal phosphate)lysine" evidence="9 10">
    <location>
        <position position="95"/>
    </location>
</feature>
<comment type="catalytic activity">
    <reaction evidence="9">
        <text>an L-alpha-amino acid = a D-alpha-amino acid</text>
        <dbReference type="Rhea" id="RHEA:18317"/>
        <dbReference type="ChEBI" id="CHEBI:59869"/>
        <dbReference type="ChEBI" id="CHEBI:59871"/>
        <dbReference type="EC" id="5.1.1.10"/>
    </reaction>
</comment>
<dbReference type="GO" id="GO:0008784">
    <property type="term" value="F:alanine racemase activity"/>
    <property type="evidence" value="ECO:0007669"/>
    <property type="project" value="InterPro"/>
</dbReference>
<dbReference type="InterPro" id="IPR009006">
    <property type="entry name" value="Ala_racemase/Decarboxylase_C"/>
</dbReference>
<evidence type="ECO:0000256" key="6">
    <source>
        <dbReference type="ARBA" id="ARBA00023157"/>
    </source>
</evidence>
<sequence>MEQPLLSRKKNVPSMITTGDIMHFKATLLSLSIAATLPSFSLSAAPLHIDTALPDAAQIQQSNSWLEISLGQFQSNIEQFKSHMNANTKICAIMKADAYGNGIRGLMPTIIAQGIPCVGVASNAEARAVRESGFKGELIRVRSASLSEMSSALDLNIEELIGTHQQALDLAELAKQSGKTLKVHIALNDGGMGRNGIDMTTEAGKKEAVSIATQPSLSVVGIMTHFPNYNADEVRAKLAQFKESSTWLMQQANLKREEITLHVANSYTALNVPEAQLDMVRPGGVLFGDLPTNPEYPSIVSFKTRVSSLHHLPKDSTVGYDSTFTTSRDSVLANLPVGYSDGYPRKMGNKAEVLINGQRAKVVGVTSMNTTVVDVTEIKGVLPGQEVVLFGQQQKQSIAVSEMENNAELIFPELYTLWGTSNPRFYVK</sequence>
<reference evidence="13 14" key="1">
    <citation type="submission" date="2007-03" db="EMBL/GenBank/DDBJ databases">
        <authorList>
            <person name="Heidelberg J."/>
        </authorList>
    </citation>
    <scope>NUCLEOTIDE SEQUENCE [LARGE SCALE GENOMIC DNA]</scope>
    <source>
        <strain evidence="14">ATCC 39541 / Classical Ogawa 395 / O395</strain>
    </source>
</reference>
<dbReference type="InterPro" id="IPR000821">
    <property type="entry name" value="Ala_racemase"/>
</dbReference>
<dbReference type="GO" id="GO:0005829">
    <property type="term" value="C:cytosol"/>
    <property type="evidence" value="ECO:0007669"/>
    <property type="project" value="TreeGrafter"/>
</dbReference>
<evidence type="ECO:0000256" key="4">
    <source>
        <dbReference type="ARBA" id="ARBA00022764"/>
    </source>
</evidence>
<dbReference type="Proteomes" id="UP000000249">
    <property type="component" value="Chromosome 1"/>
</dbReference>
<dbReference type="EC" id="5.1.1.10" evidence="9"/>
<keyword evidence="7 9" id="KW-0413">Isomerase</keyword>
<dbReference type="InterPro" id="IPR043698">
    <property type="entry name" value="Racemase_Bsr/Lyr"/>
</dbReference>
<evidence type="ECO:0000256" key="11">
    <source>
        <dbReference type="PIRSR" id="PIRSR600821-52"/>
    </source>
</evidence>
<dbReference type="CDD" id="cd06826">
    <property type="entry name" value="PLPDE_III_AR2"/>
    <property type="match status" value="1"/>
</dbReference>
<evidence type="ECO:0000256" key="1">
    <source>
        <dbReference type="ARBA" id="ARBA00001933"/>
    </source>
</evidence>
<organism evidence="13 14">
    <name type="scientific">Vibrio cholerae serotype O1 (strain ATCC 39541 / Classical Ogawa 395 / O395)</name>
    <dbReference type="NCBI Taxonomy" id="345073"/>
    <lineage>
        <taxon>Bacteria</taxon>
        <taxon>Pseudomonadati</taxon>
        <taxon>Pseudomonadota</taxon>
        <taxon>Gammaproteobacteria</taxon>
        <taxon>Vibrionales</taxon>
        <taxon>Vibrionaceae</taxon>
        <taxon>Vibrio</taxon>
    </lineage>
</organism>
<evidence type="ECO:0000256" key="8">
    <source>
        <dbReference type="ARBA" id="ARBA00023456"/>
    </source>
</evidence>
<feature type="disulfide bond" evidence="9">
    <location>
        <begin position="91"/>
        <end position="117"/>
    </location>
</feature>
<dbReference type="GO" id="GO:0042597">
    <property type="term" value="C:periplasmic space"/>
    <property type="evidence" value="ECO:0007669"/>
    <property type="project" value="UniProtKB-SubCell"/>
</dbReference>
<dbReference type="NCBIfam" id="NF009879">
    <property type="entry name" value="PRK13340.1-4"/>
    <property type="match status" value="1"/>
</dbReference>
<dbReference type="InterPro" id="IPR020622">
    <property type="entry name" value="Ala_racemase_pyridoxalP-BS"/>
</dbReference>
<keyword evidence="5 9" id="KW-0663">Pyridoxal phosphate</keyword>
<dbReference type="AlphaFoldDB" id="A0A0H3AIT7"/>
<dbReference type="InterPro" id="IPR001608">
    <property type="entry name" value="Ala_racemase_N"/>
</dbReference>
<dbReference type="SUPFAM" id="SSF51419">
    <property type="entry name" value="PLP-binding barrel"/>
    <property type="match status" value="1"/>
</dbReference>